<dbReference type="EMBL" id="SDMP01000002">
    <property type="protein sequence ID" value="RYR72428.1"/>
    <property type="molecule type" value="Genomic_DNA"/>
</dbReference>
<keyword evidence="11" id="KW-0677">Repeat</keyword>
<dbReference type="STRING" id="3818.A0A445EAH8"/>
<feature type="domain" description="Leucine-rich repeat-containing N-terminal plant-type" evidence="21">
    <location>
        <begin position="36"/>
        <end position="74"/>
    </location>
</feature>
<feature type="domain" description="Leucine-rich repeat-containing N-terminal plant-type" evidence="21">
    <location>
        <begin position="949"/>
        <end position="990"/>
    </location>
</feature>
<dbReference type="PANTHER" id="PTHR48061">
    <property type="entry name" value="LEUCINE-RICH REPEAT RECEPTOR PROTEIN KINASE EMS1-LIKE-RELATED"/>
    <property type="match status" value="1"/>
</dbReference>
<comment type="caution">
    <text evidence="22">The sequence shown here is derived from an EMBL/GenBank/DDBJ whole genome shotgun (WGS) entry which is preliminary data.</text>
</comment>
<evidence type="ECO:0000256" key="18">
    <source>
        <dbReference type="ARBA" id="ARBA00038043"/>
    </source>
</evidence>
<keyword evidence="16" id="KW-0675">Receptor</keyword>
<keyword evidence="17" id="KW-0325">Glycoprotein</keyword>
<keyword evidence="14 19" id="KW-0472">Membrane</keyword>
<protein>
    <recommendedName>
        <fullName evidence="21">Leucine-rich repeat-containing N-terminal plant-type domain-containing protein</fullName>
    </recommendedName>
</protein>
<accession>A0A445EAH8</accession>
<keyword evidence="15" id="KW-1015">Disulfide bond</keyword>
<evidence type="ECO:0000256" key="10">
    <source>
        <dbReference type="ARBA" id="ARBA00022729"/>
    </source>
</evidence>
<keyword evidence="6" id="KW-0134">Cell wall</keyword>
<evidence type="ECO:0000256" key="8">
    <source>
        <dbReference type="ARBA" id="ARBA00022614"/>
    </source>
</evidence>
<dbReference type="InterPro" id="IPR013210">
    <property type="entry name" value="LRR_N_plant-typ"/>
</dbReference>
<keyword evidence="9 19" id="KW-0812">Transmembrane</keyword>
<evidence type="ECO:0000256" key="20">
    <source>
        <dbReference type="SAM" id="SignalP"/>
    </source>
</evidence>
<dbReference type="Pfam" id="PF13516">
    <property type="entry name" value="LRR_6"/>
    <property type="match status" value="1"/>
</dbReference>
<gene>
    <name evidence="22" type="ORF">Ahy_A02g006642</name>
</gene>
<dbReference type="Proteomes" id="UP000289738">
    <property type="component" value="Chromosome A02"/>
</dbReference>
<feature type="chain" id="PRO_5018996598" description="Leucine-rich repeat-containing N-terminal plant-type domain-containing protein" evidence="20">
    <location>
        <begin position="28"/>
        <end position="1922"/>
    </location>
</feature>
<evidence type="ECO:0000256" key="1">
    <source>
        <dbReference type="ARBA" id="ARBA00004170"/>
    </source>
</evidence>
<evidence type="ECO:0000256" key="14">
    <source>
        <dbReference type="ARBA" id="ARBA00023136"/>
    </source>
</evidence>
<dbReference type="GO" id="GO:0005886">
    <property type="term" value="C:plasma membrane"/>
    <property type="evidence" value="ECO:0007669"/>
    <property type="project" value="UniProtKB-SubCell"/>
</dbReference>
<dbReference type="InterPro" id="IPR046956">
    <property type="entry name" value="RLP23-like"/>
</dbReference>
<keyword evidence="8" id="KW-0433">Leucine-rich repeat</keyword>
<evidence type="ECO:0000256" key="7">
    <source>
        <dbReference type="ARBA" id="ARBA00022525"/>
    </source>
</evidence>
<evidence type="ECO:0000256" key="19">
    <source>
        <dbReference type="SAM" id="Phobius"/>
    </source>
</evidence>
<feature type="transmembrane region" description="Helical" evidence="19">
    <location>
        <begin position="922"/>
        <end position="942"/>
    </location>
</feature>
<feature type="domain" description="Leucine-rich repeat-containing N-terminal plant-type" evidence="21">
    <location>
        <begin position="1594"/>
        <end position="1635"/>
    </location>
</feature>
<sequence length="1922" mass="215336">MMRTTLIIWLCLLEPLCLVNFTITINAATSHCLGHQHSLLLHLKNSLVYNQTQSKKLIHWNHVHDCCHWNGVSCYKGHVVDLDLSQESIVGGNFSSLFHMQYLQSLNLAYNEFHFEIYSEFKNLKNLRYLNLSNAGFMGQIPTEISYLIKLETLDLSTTITSSSKHGLKLEKPNMVEFVQNFTRMKELYLDGVAISAKGEEWCHAVSSLQSLQVLSMSSCNLSGPLDSSLTKLQSLSILQLDHNNLASPIPEYLGNLSNLTTLQLRSCGLSGVFPKNIFQISSLHVLDVSDNQGLHGSLSNFLHQRSLHYLNLSRTNFSGPLPQSISKLRQLSTLDLSNCQFNGTISNSLSDLAELVYLDLSFNNFTGPLPSFNKSKALRILCLNHNYLKGTLSPTHFEGLIDLVSINLEVNSLDGRLPSSLFTLPSLQLLFLANNRFDGQLEEFPNGSSSSLEMLDLSENNFEGRVPFSIFQVKSLSLLQLSTNKFNGTIQLSVVQRLQNLATLDLSNNNLLIVDDNDLPLPKLINLWLASCKLTVFPAFLRNQSSLLFLDLSNNQIEGTIPNWIWRLEILCFLNLSNNFLTDMEGPFQNLSSTLFYLDLHGNQLQGPAPIFTKNIVHLDYSNNRFSSITPSDIGNSIPDSVDVFFSNNNFDGKIDESICNISTLRMLDLSYNGFIGNIPECLTTRKSSSLKLLNLAGNKLNGHISDTLFSTSCALRFIDLNGNLLNGGLPKSLANCQNLQVLNVGNNQLMDEFPCFLKNISALSVMVLRSNKFYGQIGCSNVIGDWEKLQIVDVADNKFSGMLPTTLFQTWKELMSDDEDKDKSRFGHLSFNFYDININYSVNLDAITTIFSKTSKMNVELGFTFGFGIFMMPLILWKKWRLWYSKKVDDALYKIVPQLDFVYERRGGKRYRSLRTTPNSWFYFISLLCLVDLTITINLATAHYCLDHQQSLLLHLKNNLTYNQNQSKKLIHWNHVHDCCHWKGVSCNKGHVIALDLSQESISGGNFSSLFHMQFLQSLNLAYNEFISFETCSEFQNLKNLRYLNLSNAGIVGEIPKNIFQLSSLQVLDLSDNQGLNGSLPQNIPYQLASLNYLNLSHTNSFGPLLESLLNLRQLSTLDLSNCQFNGTLPNSMSNLTHLVYLDLSFNNFTGPLPSFNRSNALRSFALNHNYFSGTIPSTHFNGLANLVRIDFGDNSLDGRVPSTLFALPSLQQLILSYNRFEGPLKELPNCSSSSLEMLDLSGNNFQGSIPSSIFQLKRLLLLQLSTNKFNGTIKLDKLRNLPNLKTFDLSHNSLSVVDANVTNDQDLSSFPMLNNLLLASCKLHAFPSFLRNHSFIPADIGDQIANIVILYLSNNSFHGEIHESFCNMTFLRLLDLSDNRFNGEIPKCLATSDRSLRVLSLAGNELSGHVPDTFPSSCALRFLDFNGNLLDGTVPRSLTNCQNLQVLNLGKNQLIDTFPCFLKNILTLRVMILRSNKFHGHIECPSSTGNWEMLQILDLASNNFSGLLPSSLLRSWKALMHDEDRSRFGHLSFGLFDYINLIQNVGILTTVFSNADKMKFANLVQPVLLLLVISIILCTCPGHVVSGLCLDDQRSFLLQFKNNLTFDHQHSTKLNSWNESIACCDWSGVTCDHDARVIALDLSHTKFSGGLPLSIGNLVHLSILHLYNCNFSGTIPTSLSNLTELKEMDLSHNNFVGAIPSSALFEGMKNLSIINLSHNSISGIIPSSLFMIPSCNNLSGTIPPSIFQLRGLVYLRLSKNKLSGPMPLSIQFSGLHELDLSSNKFSGPMLIDALALNRNLSVLDLSFNMIDDVIVTDVLLSTFPQLRILNLAFCNLKTFPAFLKYQSGLYDLYLSYNQIQGIVPNWIWRLDELSILNVSHNSLTNFEICTINCKGQSQVFFNLLPLLTSQATILALLSQ</sequence>
<evidence type="ECO:0000313" key="22">
    <source>
        <dbReference type="EMBL" id="RYR72428.1"/>
    </source>
</evidence>
<reference evidence="22 23" key="1">
    <citation type="submission" date="2019-01" db="EMBL/GenBank/DDBJ databases">
        <title>Sequencing of cultivated peanut Arachis hypogaea provides insights into genome evolution and oil improvement.</title>
        <authorList>
            <person name="Chen X."/>
        </authorList>
    </citation>
    <scope>NUCLEOTIDE SEQUENCE [LARGE SCALE GENOMIC DNA]</scope>
    <source>
        <strain evidence="23">cv. Fuhuasheng</strain>
        <tissue evidence="22">Leaves</tissue>
    </source>
</reference>
<dbReference type="SUPFAM" id="SSF52058">
    <property type="entry name" value="L domain-like"/>
    <property type="match status" value="5"/>
</dbReference>
<keyword evidence="13 19" id="KW-1133">Transmembrane helix</keyword>
<dbReference type="SUPFAM" id="SSF52047">
    <property type="entry name" value="RNI-like"/>
    <property type="match status" value="1"/>
</dbReference>
<evidence type="ECO:0000256" key="13">
    <source>
        <dbReference type="ARBA" id="ARBA00022989"/>
    </source>
</evidence>
<dbReference type="GO" id="GO:0006952">
    <property type="term" value="P:defense response"/>
    <property type="evidence" value="ECO:0007669"/>
    <property type="project" value="UniProtKB-KW"/>
</dbReference>
<keyword evidence="12" id="KW-0611">Plant defense</keyword>
<comment type="subcellular location">
    <subcellularLocation>
        <location evidence="3">Cell membrane</location>
        <topology evidence="3">Single-pass type I membrane protein</topology>
    </subcellularLocation>
    <subcellularLocation>
        <location evidence="1">Membrane</location>
        <topology evidence="1">Peripheral membrane protein</topology>
    </subcellularLocation>
    <subcellularLocation>
        <location evidence="2">Secreted</location>
        <location evidence="2">Cell wall</location>
    </subcellularLocation>
</comment>
<evidence type="ECO:0000256" key="2">
    <source>
        <dbReference type="ARBA" id="ARBA00004191"/>
    </source>
</evidence>
<dbReference type="SMART" id="SM00369">
    <property type="entry name" value="LRR_TYP"/>
    <property type="match status" value="17"/>
</dbReference>
<dbReference type="FunFam" id="3.80.10.10:FF:000400">
    <property type="entry name" value="Nuclear pore complex protein NUP107"/>
    <property type="match status" value="1"/>
</dbReference>
<dbReference type="Pfam" id="PF13855">
    <property type="entry name" value="LRR_8"/>
    <property type="match status" value="2"/>
</dbReference>
<evidence type="ECO:0000256" key="9">
    <source>
        <dbReference type="ARBA" id="ARBA00022692"/>
    </source>
</evidence>
<dbReference type="PROSITE" id="PS51450">
    <property type="entry name" value="LRR"/>
    <property type="match status" value="1"/>
</dbReference>
<evidence type="ECO:0000256" key="4">
    <source>
        <dbReference type="ARBA" id="ARBA00009592"/>
    </source>
</evidence>
<organism evidence="22 23">
    <name type="scientific">Arachis hypogaea</name>
    <name type="common">Peanut</name>
    <dbReference type="NCBI Taxonomy" id="3818"/>
    <lineage>
        <taxon>Eukaryota</taxon>
        <taxon>Viridiplantae</taxon>
        <taxon>Streptophyta</taxon>
        <taxon>Embryophyta</taxon>
        <taxon>Tracheophyta</taxon>
        <taxon>Spermatophyta</taxon>
        <taxon>Magnoliopsida</taxon>
        <taxon>eudicotyledons</taxon>
        <taxon>Gunneridae</taxon>
        <taxon>Pentapetalae</taxon>
        <taxon>rosids</taxon>
        <taxon>fabids</taxon>
        <taxon>Fabales</taxon>
        <taxon>Fabaceae</taxon>
        <taxon>Papilionoideae</taxon>
        <taxon>50 kb inversion clade</taxon>
        <taxon>dalbergioids sensu lato</taxon>
        <taxon>Dalbergieae</taxon>
        <taxon>Pterocarpus clade</taxon>
        <taxon>Arachis</taxon>
    </lineage>
</organism>
<dbReference type="InterPro" id="IPR003591">
    <property type="entry name" value="Leu-rich_rpt_typical-subtyp"/>
</dbReference>
<evidence type="ECO:0000256" key="16">
    <source>
        <dbReference type="ARBA" id="ARBA00023170"/>
    </source>
</evidence>
<dbReference type="InterPro" id="IPR001611">
    <property type="entry name" value="Leu-rich_rpt"/>
</dbReference>
<dbReference type="GO" id="GO:0099402">
    <property type="term" value="P:plant organ development"/>
    <property type="evidence" value="ECO:0007669"/>
    <property type="project" value="UniProtKB-ARBA"/>
</dbReference>
<proteinExistence type="inferred from homology"/>
<evidence type="ECO:0000256" key="6">
    <source>
        <dbReference type="ARBA" id="ARBA00022512"/>
    </source>
</evidence>
<evidence type="ECO:0000256" key="15">
    <source>
        <dbReference type="ARBA" id="ARBA00023157"/>
    </source>
</evidence>
<keyword evidence="23" id="KW-1185">Reference proteome</keyword>
<dbReference type="FunFam" id="3.80.10.10:FF:000095">
    <property type="entry name" value="LRR receptor-like serine/threonine-protein kinase GSO1"/>
    <property type="match status" value="1"/>
</dbReference>
<dbReference type="Gene3D" id="3.80.10.10">
    <property type="entry name" value="Ribonuclease Inhibitor"/>
    <property type="match status" value="10"/>
</dbReference>
<dbReference type="PANTHER" id="PTHR48061:SF2">
    <property type="entry name" value="RECEPTOR LIKE PROTEIN 30-LIKE"/>
    <property type="match status" value="1"/>
</dbReference>
<keyword evidence="10 20" id="KW-0732">Signal</keyword>
<dbReference type="GO" id="GO:0009653">
    <property type="term" value="P:anatomical structure morphogenesis"/>
    <property type="evidence" value="ECO:0007669"/>
    <property type="project" value="UniProtKB-ARBA"/>
</dbReference>
<dbReference type="Pfam" id="PF00560">
    <property type="entry name" value="LRR_1"/>
    <property type="match status" value="16"/>
</dbReference>
<dbReference type="InterPro" id="IPR032675">
    <property type="entry name" value="LRR_dom_sf"/>
</dbReference>
<evidence type="ECO:0000259" key="21">
    <source>
        <dbReference type="Pfam" id="PF08263"/>
    </source>
</evidence>
<evidence type="ECO:0000313" key="23">
    <source>
        <dbReference type="Proteomes" id="UP000289738"/>
    </source>
</evidence>
<comment type="similarity">
    <text evidence="4">Belongs to the RLP family.</text>
</comment>
<keyword evidence="7" id="KW-0964">Secreted</keyword>
<feature type="signal peptide" evidence="20">
    <location>
        <begin position="1"/>
        <end position="27"/>
    </location>
</feature>
<evidence type="ECO:0000256" key="5">
    <source>
        <dbReference type="ARBA" id="ARBA00022475"/>
    </source>
</evidence>
<feature type="transmembrane region" description="Helical" evidence="19">
    <location>
        <begin position="863"/>
        <end position="879"/>
    </location>
</feature>
<keyword evidence="5" id="KW-1003">Cell membrane</keyword>
<dbReference type="Pfam" id="PF08263">
    <property type="entry name" value="LRRNT_2"/>
    <property type="match status" value="3"/>
</dbReference>
<evidence type="ECO:0000256" key="12">
    <source>
        <dbReference type="ARBA" id="ARBA00022821"/>
    </source>
</evidence>
<evidence type="ECO:0000256" key="3">
    <source>
        <dbReference type="ARBA" id="ARBA00004251"/>
    </source>
</evidence>
<name>A0A445EAH8_ARAHY</name>
<evidence type="ECO:0000256" key="17">
    <source>
        <dbReference type="ARBA" id="ARBA00023180"/>
    </source>
</evidence>
<evidence type="ECO:0000256" key="11">
    <source>
        <dbReference type="ARBA" id="ARBA00022737"/>
    </source>
</evidence>
<comment type="similarity">
    <text evidence="18">Belongs to the polygalacturonase-inhibiting protein family.</text>
</comment>